<dbReference type="RefSeq" id="XP_040780528.1">
    <property type="nucleotide sequence ID" value="XM_040915957.1"/>
</dbReference>
<proteinExistence type="predicted"/>
<dbReference type="PANTHER" id="PTHR40619:SF3">
    <property type="entry name" value="FUNGAL STAND N-TERMINAL GOODBYE DOMAIN-CONTAINING PROTEIN"/>
    <property type="match status" value="1"/>
</dbReference>
<feature type="non-terminal residue" evidence="1">
    <location>
        <position position="138"/>
    </location>
</feature>
<dbReference type="EMBL" id="MU032344">
    <property type="protein sequence ID" value="KAF3769567.1"/>
    <property type="molecule type" value="Genomic_DNA"/>
</dbReference>
<keyword evidence="2" id="KW-1185">Reference proteome</keyword>
<feature type="non-terminal residue" evidence="1">
    <location>
        <position position="1"/>
    </location>
</feature>
<evidence type="ECO:0000313" key="1">
    <source>
        <dbReference type="EMBL" id="KAF3769567.1"/>
    </source>
</evidence>
<dbReference type="AlphaFoldDB" id="A0A9P4Y9S1"/>
<sequence length="138" mass="15690">YFCGLHLSSYDDIRGPQGLMRCLIARLLMELDTSGGPSPNLGFVDVPYLEALQRRDITYLCHLFSSIMVQFAPGTTIYCMIDGITWYERSNMLEDLLHITQSLYRLVDGRYSRCRLKVLITSPFRPGQLASGIPAHQQ</sequence>
<accession>A0A9P4Y9S1</accession>
<comment type="caution">
    <text evidence="1">The sequence shown here is derived from an EMBL/GenBank/DDBJ whole genome shotgun (WGS) entry which is preliminary data.</text>
</comment>
<name>A0A9P4Y9S1_CRYP1</name>
<dbReference type="GeneID" id="63833086"/>
<evidence type="ECO:0000313" key="2">
    <source>
        <dbReference type="Proteomes" id="UP000803844"/>
    </source>
</evidence>
<dbReference type="OrthoDB" id="5419927at2759"/>
<reference evidence="1" key="1">
    <citation type="journal article" date="2020" name="Phytopathology">
        <title>Genome sequence of the chestnut blight fungus Cryphonectria parasitica EP155: A fundamental resource for an archetypical invasive plant pathogen.</title>
        <authorList>
            <person name="Crouch J.A."/>
            <person name="Dawe A."/>
            <person name="Aerts A."/>
            <person name="Barry K."/>
            <person name="Churchill A.C.L."/>
            <person name="Grimwood J."/>
            <person name="Hillman B."/>
            <person name="Milgroom M.G."/>
            <person name="Pangilinan J."/>
            <person name="Smith M."/>
            <person name="Salamov A."/>
            <person name="Schmutz J."/>
            <person name="Yadav J."/>
            <person name="Grigoriev I.V."/>
            <person name="Nuss D."/>
        </authorList>
    </citation>
    <scope>NUCLEOTIDE SEQUENCE</scope>
    <source>
        <strain evidence="1">EP155</strain>
    </source>
</reference>
<dbReference type="PANTHER" id="PTHR40619">
    <property type="entry name" value="FUNGAL STAND N-TERMINAL GOODBYE DOMAIN-CONTAINING PROTEIN"/>
    <property type="match status" value="1"/>
</dbReference>
<gene>
    <name evidence="1" type="ORF">M406DRAFT_233886</name>
</gene>
<dbReference type="Proteomes" id="UP000803844">
    <property type="component" value="Unassembled WGS sequence"/>
</dbReference>
<protein>
    <submittedName>
        <fullName evidence="1">Uncharacterized protein</fullName>
    </submittedName>
</protein>
<organism evidence="1 2">
    <name type="scientific">Cryphonectria parasitica (strain ATCC 38755 / EP155)</name>
    <dbReference type="NCBI Taxonomy" id="660469"/>
    <lineage>
        <taxon>Eukaryota</taxon>
        <taxon>Fungi</taxon>
        <taxon>Dikarya</taxon>
        <taxon>Ascomycota</taxon>
        <taxon>Pezizomycotina</taxon>
        <taxon>Sordariomycetes</taxon>
        <taxon>Sordariomycetidae</taxon>
        <taxon>Diaporthales</taxon>
        <taxon>Cryphonectriaceae</taxon>
        <taxon>Cryphonectria-Endothia species complex</taxon>
        <taxon>Cryphonectria</taxon>
    </lineage>
</organism>